<evidence type="ECO:0000256" key="1">
    <source>
        <dbReference type="SAM" id="MobiDB-lite"/>
    </source>
</evidence>
<feature type="transmembrane region" description="Helical" evidence="2">
    <location>
        <begin position="355"/>
        <end position="374"/>
    </location>
</feature>
<dbReference type="EMBL" id="MBLM01000108">
    <property type="protein sequence ID" value="OHV38735.1"/>
    <property type="molecule type" value="Genomic_DNA"/>
</dbReference>
<dbReference type="RefSeq" id="WP_071083772.1">
    <property type="nucleotide sequence ID" value="NZ_MBLM01000108.1"/>
</dbReference>
<keyword evidence="4" id="KW-1185">Reference proteome</keyword>
<feature type="compositionally biased region" description="Low complexity" evidence="1">
    <location>
        <begin position="8"/>
        <end position="25"/>
    </location>
</feature>
<dbReference type="AlphaFoldDB" id="A0A1S1QZN6"/>
<organism evidence="3 4">
    <name type="scientific">Parafrankia colletiae</name>
    <dbReference type="NCBI Taxonomy" id="573497"/>
    <lineage>
        <taxon>Bacteria</taxon>
        <taxon>Bacillati</taxon>
        <taxon>Actinomycetota</taxon>
        <taxon>Actinomycetes</taxon>
        <taxon>Frankiales</taxon>
        <taxon>Frankiaceae</taxon>
        <taxon>Parafrankia</taxon>
    </lineage>
</organism>
<comment type="caution">
    <text evidence="3">The sequence shown here is derived from an EMBL/GenBank/DDBJ whole genome shotgun (WGS) entry which is preliminary data.</text>
</comment>
<dbReference type="OrthoDB" id="3218210at2"/>
<feature type="transmembrane region" description="Helical" evidence="2">
    <location>
        <begin position="199"/>
        <end position="218"/>
    </location>
</feature>
<evidence type="ECO:0000256" key="2">
    <source>
        <dbReference type="SAM" id="Phobius"/>
    </source>
</evidence>
<feature type="transmembrane region" description="Helical" evidence="2">
    <location>
        <begin position="299"/>
        <end position="317"/>
    </location>
</feature>
<feature type="region of interest" description="Disordered" evidence="1">
    <location>
        <begin position="1"/>
        <end position="32"/>
    </location>
</feature>
<keyword evidence="2" id="KW-0812">Transmembrane</keyword>
<name>A0A1S1QZN6_9ACTN</name>
<accession>A0A1S1QZN6</accession>
<reference evidence="4" key="1">
    <citation type="submission" date="2016-07" db="EMBL/GenBank/DDBJ databases">
        <title>Sequence Frankia sp. strain CcI1.17.</title>
        <authorList>
            <person name="Ghodhbane-Gtari F."/>
            <person name="Swanson E."/>
            <person name="Gueddou A."/>
            <person name="Morris K."/>
            <person name="Hezbri K."/>
            <person name="Ktari A."/>
            <person name="Nouioui I."/>
            <person name="Abebe-Akele F."/>
            <person name="Simpson S."/>
            <person name="Thomas K."/>
            <person name="Gtari M."/>
            <person name="Tisa L.S."/>
            <person name="Hurst S."/>
        </authorList>
    </citation>
    <scope>NUCLEOTIDE SEQUENCE [LARGE SCALE GENOMIC DNA]</scope>
    <source>
        <strain evidence="4">Cc1.17</strain>
    </source>
</reference>
<protein>
    <submittedName>
        <fullName evidence="3">Uncharacterized protein</fullName>
    </submittedName>
</protein>
<evidence type="ECO:0000313" key="4">
    <source>
        <dbReference type="Proteomes" id="UP000179627"/>
    </source>
</evidence>
<feature type="transmembrane region" description="Helical" evidence="2">
    <location>
        <begin position="230"/>
        <end position="253"/>
    </location>
</feature>
<feature type="transmembrane region" description="Helical" evidence="2">
    <location>
        <begin position="124"/>
        <end position="144"/>
    </location>
</feature>
<sequence>MPRPEPGSPGVSGSPDAARPAGTATPPVPGGPGPALLGSAAVGAAIAALVTGASFAAVAGPWALAGVLLAAQSSLAWAWARALGASAGTVALVAASALAGDLAVLWPGGDDDGRGGHGYDDNGIGTVAGVVGVSLAVTVLYQLARRQRPGGAGPPGGSAAAVPAHRGAVPAHPTLVPPHPAAQVVIRPLRAADRVSGDMAAALGGVTIAAFLTGFLVLRAEAGAEHPPDSMVIAGLLGAGTAVLVGRAVIALLGPAASEPAAHDTVVSDGTGVFVDRAGSGEQAPTGPAASAGRFRFRALAGAMLGAAAGTGAGAVFGDLTDLGVPAAAALAAAGAVAAACAIPVGPALPTGSPPVVPAAVPLAVSASGTSASATGLPAGSGAVGVPAGRWSGAGAGLLLGVLIPLALAAPMVYLVGRQLPG</sequence>
<feature type="transmembrane region" description="Helical" evidence="2">
    <location>
        <begin position="82"/>
        <end position="104"/>
    </location>
</feature>
<feature type="transmembrane region" description="Helical" evidence="2">
    <location>
        <begin position="323"/>
        <end position="343"/>
    </location>
</feature>
<keyword evidence="2" id="KW-0472">Membrane</keyword>
<feature type="transmembrane region" description="Helical" evidence="2">
    <location>
        <begin position="40"/>
        <end position="70"/>
    </location>
</feature>
<dbReference type="Proteomes" id="UP000179627">
    <property type="component" value="Unassembled WGS sequence"/>
</dbReference>
<gene>
    <name evidence="3" type="ORF">CC117_03120</name>
</gene>
<keyword evidence="2" id="KW-1133">Transmembrane helix</keyword>
<proteinExistence type="predicted"/>
<evidence type="ECO:0000313" key="3">
    <source>
        <dbReference type="EMBL" id="OHV38735.1"/>
    </source>
</evidence>
<feature type="transmembrane region" description="Helical" evidence="2">
    <location>
        <begin position="394"/>
        <end position="416"/>
    </location>
</feature>